<dbReference type="InterPro" id="IPR002698">
    <property type="entry name" value="FTHF_cligase"/>
</dbReference>
<evidence type="ECO:0000313" key="8">
    <source>
        <dbReference type="EMBL" id="KAK9892176.1"/>
    </source>
</evidence>
<dbReference type="InterPro" id="IPR037171">
    <property type="entry name" value="NagB/RpiA_transferase-like"/>
</dbReference>
<dbReference type="AlphaFoldDB" id="A0AAW1VFT7"/>
<dbReference type="FunFam" id="3.40.50.10420:FF:000007">
    <property type="entry name" value="5-formyltetrahydrofolate cyclo-ligase"/>
    <property type="match status" value="1"/>
</dbReference>
<dbReference type="GO" id="GO:0005739">
    <property type="term" value="C:mitochondrion"/>
    <property type="evidence" value="ECO:0007669"/>
    <property type="project" value="TreeGrafter"/>
</dbReference>
<dbReference type="EC" id="6.3.3.2" evidence="5 7"/>
<feature type="binding site" evidence="6">
    <location>
        <position position="80"/>
    </location>
    <ligand>
        <name>substrate</name>
    </ligand>
</feature>
<feature type="binding site" evidence="6">
    <location>
        <begin position="29"/>
        <end position="33"/>
    </location>
    <ligand>
        <name>ATP</name>
        <dbReference type="ChEBI" id="CHEBI:30616"/>
    </ligand>
</feature>
<keyword evidence="7" id="KW-0460">Magnesium</keyword>
<dbReference type="Pfam" id="PF01812">
    <property type="entry name" value="5-FTHF_cyc-lig"/>
    <property type="match status" value="1"/>
</dbReference>
<dbReference type="GO" id="GO:0046872">
    <property type="term" value="F:metal ion binding"/>
    <property type="evidence" value="ECO:0007669"/>
    <property type="project" value="UniProtKB-KW"/>
</dbReference>
<gene>
    <name evidence="8" type="ORF">WA026_018377</name>
</gene>
<evidence type="ECO:0000313" key="9">
    <source>
        <dbReference type="Proteomes" id="UP001431783"/>
    </source>
</evidence>
<name>A0AAW1VFT7_9CUCU</name>
<evidence type="ECO:0000256" key="4">
    <source>
        <dbReference type="ARBA" id="ARBA00036539"/>
    </source>
</evidence>
<dbReference type="EMBL" id="JARQZJ010000132">
    <property type="protein sequence ID" value="KAK9892176.1"/>
    <property type="molecule type" value="Genomic_DNA"/>
</dbReference>
<dbReference type="Proteomes" id="UP001431783">
    <property type="component" value="Unassembled WGS sequence"/>
</dbReference>
<dbReference type="GO" id="GO:0035999">
    <property type="term" value="P:tetrahydrofolate interconversion"/>
    <property type="evidence" value="ECO:0007669"/>
    <property type="project" value="TreeGrafter"/>
</dbReference>
<proteinExistence type="inferred from homology"/>
<accession>A0AAW1VFT7</accession>
<evidence type="ECO:0000256" key="1">
    <source>
        <dbReference type="ARBA" id="ARBA00010638"/>
    </source>
</evidence>
<dbReference type="SUPFAM" id="SSF100950">
    <property type="entry name" value="NagB/RpiA/CoA transferase-like"/>
    <property type="match status" value="1"/>
</dbReference>
<comment type="caution">
    <text evidence="8">The sequence shown here is derived from an EMBL/GenBank/DDBJ whole genome shotgun (WGS) entry which is preliminary data.</text>
</comment>
<evidence type="ECO:0000256" key="5">
    <source>
        <dbReference type="ARBA" id="ARBA00038966"/>
    </source>
</evidence>
<dbReference type="NCBIfam" id="TIGR02727">
    <property type="entry name" value="MTHFS_bact"/>
    <property type="match status" value="1"/>
</dbReference>
<keyword evidence="9" id="KW-1185">Reference proteome</keyword>
<comment type="catalytic activity">
    <reaction evidence="4 7">
        <text>(6S)-5-formyl-5,6,7,8-tetrahydrofolate + ATP = (6R)-5,10-methenyltetrahydrofolate + ADP + phosphate</text>
        <dbReference type="Rhea" id="RHEA:10488"/>
        <dbReference type="ChEBI" id="CHEBI:30616"/>
        <dbReference type="ChEBI" id="CHEBI:43474"/>
        <dbReference type="ChEBI" id="CHEBI:57455"/>
        <dbReference type="ChEBI" id="CHEBI:57457"/>
        <dbReference type="ChEBI" id="CHEBI:456216"/>
        <dbReference type="EC" id="6.3.3.2"/>
    </reaction>
</comment>
<feature type="binding site" evidence="6">
    <location>
        <position position="75"/>
    </location>
    <ligand>
        <name>substrate</name>
    </ligand>
</feature>
<keyword evidence="7" id="KW-0479">Metal-binding</keyword>
<evidence type="ECO:0000256" key="7">
    <source>
        <dbReference type="RuleBase" id="RU361279"/>
    </source>
</evidence>
<keyword evidence="2 6" id="KW-0547">Nucleotide-binding</keyword>
<dbReference type="InterPro" id="IPR024185">
    <property type="entry name" value="FTHF_cligase-like_sf"/>
</dbReference>
<dbReference type="PIRSF" id="PIRSF006806">
    <property type="entry name" value="FTHF_cligase"/>
    <property type="match status" value="1"/>
</dbReference>
<reference evidence="8 9" key="1">
    <citation type="submission" date="2023-03" db="EMBL/GenBank/DDBJ databases">
        <title>Genome insight into feeding habits of ladybird beetles.</title>
        <authorList>
            <person name="Li H.-S."/>
            <person name="Huang Y.-H."/>
            <person name="Pang H."/>
        </authorList>
    </citation>
    <scope>NUCLEOTIDE SEQUENCE [LARGE SCALE GENOMIC DNA]</scope>
    <source>
        <strain evidence="8">SYSU_2023b</strain>
        <tissue evidence="8">Whole body</tissue>
    </source>
</reference>
<feature type="binding site" evidence="6">
    <location>
        <begin position="162"/>
        <end position="170"/>
    </location>
    <ligand>
        <name>ATP</name>
        <dbReference type="ChEBI" id="CHEBI:30616"/>
    </ligand>
</feature>
<comment type="cofactor">
    <cofactor evidence="7">
        <name>Mg(2+)</name>
        <dbReference type="ChEBI" id="CHEBI:18420"/>
    </cofactor>
</comment>
<evidence type="ECO:0000256" key="3">
    <source>
        <dbReference type="ARBA" id="ARBA00022840"/>
    </source>
</evidence>
<evidence type="ECO:0000256" key="2">
    <source>
        <dbReference type="ARBA" id="ARBA00022741"/>
    </source>
</evidence>
<dbReference type="PANTHER" id="PTHR23407:SF1">
    <property type="entry name" value="5-FORMYLTETRAHYDROFOLATE CYCLO-LIGASE"/>
    <property type="match status" value="1"/>
</dbReference>
<organism evidence="8 9">
    <name type="scientific">Henosepilachna vigintioctopunctata</name>
    <dbReference type="NCBI Taxonomy" id="420089"/>
    <lineage>
        <taxon>Eukaryota</taxon>
        <taxon>Metazoa</taxon>
        <taxon>Ecdysozoa</taxon>
        <taxon>Arthropoda</taxon>
        <taxon>Hexapoda</taxon>
        <taxon>Insecta</taxon>
        <taxon>Pterygota</taxon>
        <taxon>Neoptera</taxon>
        <taxon>Endopterygota</taxon>
        <taxon>Coleoptera</taxon>
        <taxon>Polyphaga</taxon>
        <taxon>Cucujiformia</taxon>
        <taxon>Coccinelloidea</taxon>
        <taxon>Coccinellidae</taxon>
        <taxon>Epilachninae</taxon>
        <taxon>Epilachnini</taxon>
        <taxon>Henosepilachna</taxon>
    </lineage>
</organism>
<comment type="similarity">
    <text evidence="1 7">Belongs to the 5-formyltetrahydrofolate cyclo-ligase family.</text>
</comment>
<sequence length="216" mass="25160">MIRSRLYNSTLRIYGSCWFRNASTMQEAKSKLRNHIAEKLKQLTTEEKKKQSDYVVNELFKLPVFQVSERISLFLSTDDEINTKPIMESIFERNRECFVPRYSKKGMEMVKLHSMEDWENLPMTSWKIKQPSLKEQRENALDTGGLDLIIVPGVAFTSDGKRTGHGGGYYDRFIQGIRKNQNKPPSTVALAFKEQIVDDLPFSEYDQRIDKVLYMS</sequence>
<dbReference type="GO" id="GO:0030272">
    <property type="term" value="F:5-formyltetrahydrofolate cyclo-ligase activity"/>
    <property type="evidence" value="ECO:0007669"/>
    <property type="project" value="UniProtKB-EC"/>
</dbReference>
<dbReference type="GO" id="GO:0005524">
    <property type="term" value="F:ATP binding"/>
    <property type="evidence" value="ECO:0007669"/>
    <property type="project" value="UniProtKB-KW"/>
</dbReference>
<evidence type="ECO:0000256" key="6">
    <source>
        <dbReference type="PIRSR" id="PIRSR006806-1"/>
    </source>
</evidence>
<protein>
    <recommendedName>
        <fullName evidence="5 7">5-formyltetrahydrofolate cyclo-ligase</fullName>
        <ecNumber evidence="5 7">6.3.3.2</ecNumber>
    </recommendedName>
</protein>
<dbReference type="GO" id="GO:0009396">
    <property type="term" value="P:folic acid-containing compound biosynthetic process"/>
    <property type="evidence" value="ECO:0007669"/>
    <property type="project" value="TreeGrafter"/>
</dbReference>
<dbReference type="Gene3D" id="3.40.50.10420">
    <property type="entry name" value="NagB/RpiA/CoA transferase-like"/>
    <property type="match status" value="1"/>
</dbReference>
<dbReference type="PANTHER" id="PTHR23407">
    <property type="entry name" value="ATPASE INHIBITOR/5-FORMYLTETRAHYDROFOLATE CYCLO-LIGASE"/>
    <property type="match status" value="1"/>
</dbReference>
<keyword evidence="3 6" id="KW-0067">ATP-binding</keyword>